<dbReference type="RefSeq" id="WP_264488224.1">
    <property type="nucleotide sequence ID" value="NZ_JAPDDT010000007.1"/>
</dbReference>
<keyword evidence="2" id="KW-1185">Reference proteome</keyword>
<organism evidence="1 2">
    <name type="scientific">Luteolibacter arcticus</name>
    <dbReference type="NCBI Taxonomy" id="1581411"/>
    <lineage>
        <taxon>Bacteria</taxon>
        <taxon>Pseudomonadati</taxon>
        <taxon>Verrucomicrobiota</taxon>
        <taxon>Verrucomicrobiia</taxon>
        <taxon>Verrucomicrobiales</taxon>
        <taxon>Verrucomicrobiaceae</taxon>
        <taxon>Luteolibacter</taxon>
    </lineage>
</organism>
<dbReference type="EMBL" id="JAPDDT010000007">
    <property type="protein sequence ID" value="MCW1924116.1"/>
    <property type="molecule type" value="Genomic_DNA"/>
</dbReference>
<sequence length="96" mass="10526">MTVKEAVKVAIGYVLELFDQEKITNVGLEEVDFEESSGCWHVTVGFSRAWDYEKNAFAALGGTTLGGPRRTYKTVTIQDRDGSVLSVKNRDVGVPA</sequence>
<name>A0ABT3GKX9_9BACT</name>
<evidence type="ECO:0000313" key="2">
    <source>
        <dbReference type="Proteomes" id="UP001320876"/>
    </source>
</evidence>
<gene>
    <name evidence="1" type="ORF">OKA05_16230</name>
</gene>
<reference evidence="1 2" key="1">
    <citation type="submission" date="2022-10" db="EMBL/GenBank/DDBJ databases">
        <title>Luteolibacter arcticus strain CCTCC AB 2014275, whole genome shotgun sequencing project.</title>
        <authorList>
            <person name="Zhao G."/>
            <person name="Shen L."/>
        </authorList>
    </citation>
    <scope>NUCLEOTIDE SEQUENCE [LARGE SCALE GENOMIC DNA]</scope>
    <source>
        <strain evidence="1 2">CCTCC AB 2014275</strain>
    </source>
</reference>
<evidence type="ECO:0000313" key="1">
    <source>
        <dbReference type="EMBL" id="MCW1924116.1"/>
    </source>
</evidence>
<dbReference type="Proteomes" id="UP001320876">
    <property type="component" value="Unassembled WGS sequence"/>
</dbReference>
<protein>
    <submittedName>
        <fullName evidence="1">Uncharacterized protein</fullName>
    </submittedName>
</protein>
<comment type="caution">
    <text evidence="1">The sequence shown here is derived from an EMBL/GenBank/DDBJ whole genome shotgun (WGS) entry which is preliminary data.</text>
</comment>
<proteinExistence type="predicted"/>
<accession>A0ABT3GKX9</accession>